<name>N0DXR7_9MICO</name>
<feature type="transmembrane region" description="Helical" evidence="2">
    <location>
        <begin position="216"/>
        <end position="235"/>
    </location>
</feature>
<reference evidence="3 4" key="1">
    <citation type="journal article" date="2013" name="ISME J.">
        <title>A metabolic model for members of the genus Tetrasphaera involved in enhanced biological phosphorus removal.</title>
        <authorList>
            <person name="Kristiansen R."/>
            <person name="Nguyen H.T.T."/>
            <person name="Saunders A.M."/>
            <person name="Nielsen J.L."/>
            <person name="Wimmer R."/>
            <person name="Le V.Q."/>
            <person name="McIlroy S.J."/>
            <person name="Petrovski S."/>
            <person name="Seviour R.J."/>
            <person name="Calteau A."/>
            <person name="Nielsen K.L."/>
            <person name="Nielsen P.H."/>
        </authorList>
    </citation>
    <scope>NUCLEOTIDE SEQUENCE [LARGE SCALE GENOMIC DNA]</scope>
    <source>
        <strain evidence="3 4">Lp2</strain>
    </source>
</reference>
<feature type="transmembrane region" description="Helical" evidence="2">
    <location>
        <begin position="247"/>
        <end position="273"/>
    </location>
</feature>
<evidence type="ECO:0000256" key="2">
    <source>
        <dbReference type="SAM" id="Phobius"/>
    </source>
</evidence>
<gene>
    <name evidence="3" type="ORF">BN10_1260017</name>
</gene>
<sequence>MTDVEQPSLTRAQRRRDRDTTTREDLSGPLVLVRALAVLAIAGLAVLAVHAGPLFVAGLLVWAAAGIAWGWPQVAALSSGWRLSFVVVLTGLLVAAAVVTVEDDPRLRLVPVALAIGIVVTFLLQLLRSDGRTDLTLEVIATATAVAVIGIGAGLVGTALHRHGTELITISMAAVGAAALADPLATRLRDRSWLVPVAMVLGALAALGAASALGGLTWGVALLLGMFVGALSYAVRTVVAGEPASHTLAGVFAAACASVLSVGALTQVATLVLSR</sequence>
<feature type="transmembrane region" description="Helical" evidence="2">
    <location>
        <begin position="192"/>
        <end position="210"/>
    </location>
</feature>
<evidence type="ECO:0000313" key="3">
    <source>
        <dbReference type="EMBL" id="CCH68958.1"/>
    </source>
</evidence>
<dbReference type="eggNOG" id="ENOG5032UDI">
    <property type="taxonomic scope" value="Bacteria"/>
</dbReference>
<keyword evidence="4" id="KW-1185">Reference proteome</keyword>
<feature type="transmembrane region" description="Helical" evidence="2">
    <location>
        <begin position="107"/>
        <end position="127"/>
    </location>
</feature>
<dbReference type="EMBL" id="CAIZ01000031">
    <property type="protein sequence ID" value="CCH68958.1"/>
    <property type="molecule type" value="Genomic_DNA"/>
</dbReference>
<dbReference type="RefSeq" id="WP_010851812.1">
    <property type="nucleotide sequence ID" value="NZ_HF570956.1"/>
</dbReference>
<feature type="region of interest" description="Disordered" evidence="1">
    <location>
        <begin position="1"/>
        <end position="22"/>
    </location>
</feature>
<protein>
    <submittedName>
        <fullName evidence="3">Uncharacterized protein</fullName>
    </submittedName>
</protein>
<feature type="transmembrane region" description="Helical" evidence="2">
    <location>
        <begin position="54"/>
        <end position="71"/>
    </location>
</feature>
<organism evidence="3 4">
    <name type="scientific">Phycicoccus elongatus Lp2</name>
    <dbReference type="NCBI Taxonomy" id="1193181"/>
    <lineage>
        <taxon>Bacteria</taxon>
        <taxon>Bacillati</taxon>
        <taxon>Actinomycetota</taxon>
        <taxon>Actinomycetes</taxon>
        <taxon>Micrococcales</taxon>
        <taxon>Intrasporangiaceae</taxon>
        <taxon>Phycicoccus</taxon>
    </lineage>
</organism>
<keyword evidence="2" id="KW-1133">Transmembrane helix</keyword>
<feature type="transmembrane region" description="Helical" evidence="2">
    <location>
        <begin position="26"/>
        <end position="48"/>
    </location>
</feature>
<dbReference type="STRING" id="1193181.BN10_1260017"/>
<dbReference type="Proteomes" id="UP000013167">
    <property type="component" value="Unassembled WGS sequence"/>
</dbReference>
<dbReference type="HOGENOM" id="CLU_083577_0_0_11"/>
<feature type="transmembrane region" description="Helical" evidence="2">
    <location>
        <begin position="83"/>
        <end position="101"/>
    </location>
</feature>
<keyword evidence="2" id="KW-0812">Transmembrane</keyword>
<keyword evidence="2" id="KW-0472">Membrane</keyword>
<proteinExistence type="predicted"/>
<dbReference type="AlphaFoldDB" id="N0DXR7"/>
<evidence type="ECO:0000256" key="1">
    <source>
        <dbReference type="SAM" id="MobiDB-lite"/>
    </source>
</evidence>
<evidence type="ECO:0000313" key="4">
    <source>
        <dbReference type="Proteomes" id="UP000013167"/>
    </source>
</evidence>
<comment type="caution">
    <text evidence="3">The sequence shown here is derived from an EMBL/GenBank/DDBJ whole genome shotgun (WGS) entry which is preliminary data.</text>
</comment>
<accession>N0DXR7</accession>
<feature type="transmembrane region" description="Helical" evidence="2">
    <location>
        <begin position="139"/>
        <end position="161"/>
    </location>
</feature>